<dbReference type="AlphaFoldDB" id="A0A4U5JR93"/>
<evidence type="ECO:0000259" key="2">
    <source>
        <dbReference type="Pfam" id="PF22150"/>
    </source>
</evidence>
<dbReference type="RefSeq" id="WP_137267440.1">
    <property type="nucleotide sequence ID" value="NZ_SZUA01000002.1"/>
</dbReference>
<evidence type="ECO:0000313" key="3">
    <source>
        <dbReference type="EMBL" id="TKR31008.1"/>
    </source>
</evidence>
<dbReference type="Pfam" id="PF07963">
    <property type="entry name" value="N_methyl"/>
    <property type="match status" value="1"/>
</dbReference>
<protein>
    <submittedName>
        <fullName evidence="3">Type IV pilus modification protein PilV</fullName>
    </submittedName>
</protein>
<evidence type="ECO:0000256" key="1">
    <source>
        <dbReference type="SAM" id="Phobius"/>
    </source>
</evidence>
<organism evidence="3 4">
    <name type="scientific">Luteimonas gilva</name>
    <dbReference type="NCBI Taxonomy" id="2572684"/>
    <lineage>
        <taxon>Bacteria</taxon>
        <taxon>Pseudomonadati</taxon>
        <taxon>Pseudomonadota</taxon>
        <taxon>Gammaproteobacteria</taxon>
        <taxon>Lysobacterales</taxon>
        <taxon>Lysobacteraceae</taxon>
        <taxon>Luteimonas</taxon>
    </lineage>
</organism>
<dbReference type="Pfam" id="PF22150">
    <property type="entry name" value="Tt1218-like"/>
    <property type="match status" value="1"/>
</dbReference>
<keyword evidence="1" id="KW-0812">Transmembrane</keyword>
<dbReference type="InterPro" id="IPR054402">
    <property type="entry name" value="Tt1218-like_dom"/>
</dbReference>
<evidence type="ECO:0000313" key="4">
    <source>
        <dbReference type="Proteomes" id="UP000308707"/>
    </source>
</evidence>
<gene>
    <name evidence="3" type="primary">pilV</name>
    <name evidence="3" type="ORF">FCE95_13050</name>
</gene>
<keyword evidence="1" id="KW-1133">Transmembrane helix</keyword>
<comment type="caution">
    <text evidence="3">The sequence shown here is derived from an EMBL/GenBank/DDBJ whole genome shotgun (WGS) entry which is preliminary data.</text>
</comment>
<keyword evidence="1" id="KW-0472">Membrane</keyword>
<sequence length="160" mass="17762">MKSSSFRHGGPRRARGFTLLEVLIALLVLAFGLLGFALLQTMNLRFTQSANHRTQATNLAYDLLDQIRANRLQAPEYTAITPGTFAGETGSNCPQTVAVVTDSIKRWRCQVVATLGTGANATVNYTAADGMVSVRVAWNDQRWVENPLDREKYFELRTQL</sequence>
<dbReference type="EMBL" id="SZUA01000002">
    <property type="protein sequence ID" value="TKR31008.1"/>
    <property type="molecule type" value="Genomic_DNA"/>
</dbReference>
<reference evidence="3 4" key="1">
    <citation type="submission" date="2019-04" db="EMBL/GenBank/DDBJ databases">
        <title>Reference strain of H23.</title>
        <authorList>
            <person name="Luo X."/>
        </authorList>
    </citation>
    <scope>NUCLEOTIDE SEQUENCE [LARGE SCALE GENOMIC DNA]</scope>
    <source>
        <strain evidence="3 4">H23</strain>
    </source>
</reference>
<feature type="transmembrane region" description="Helical" evidence="1">
    <location>
        <begin position="20"/>
        <end position="39"/>
    </location>
</feature>
<dbReference type="NCBIfam" id="TIGR02532">
    <property type="entry name" value="IV_pilin_GFxxxE"/>
    <property type="match status" value="1"/>
</dbReference>
<name>A0A4U5JR93_9GAMM</name>
<dbReference type="InterPro" id="IPR013362">
    <property type="entry name" value="Pilus_4_PilV"/>
</dbReference>
<accession>A0A4U5JR93</accession>
<proteinExistence type="predicted"/>
<dbReference type="Proteomes" id="UP000308707">
    <property type="component" value="Unassembled WGS sequence"/>
</dbReference>
<keyword evidence="4" id="KW-1185">Reference proteome</keyword>
<dbReference type="InterPro" id="IPR012902">
    <property type="entry name" value="N_methyl_site"/>
</dbReference>
<dbReference type="OrthoDB" id="8547299at2"/>
<dbReference type="NCBIfam" id="TIGR02523">
    <property type="entry name" value="type_IV_pilV"/>
    <property type="match status" value="1"/>
</dbReference>
<feature type="domain" description="Type IV pilin Tt1218-like" evidence="2">
    <location>
        <begin position="39"/>
        <end position="82"/>
    </location>
</feature>